<reference evidence="1 2" key="1">
    <citation type="journal article" date="2019" name="Commun. Biol.">
        <title>The bagworm genome reveals a unique fibroin gene that provides high tensile strength.</title>
        <authorList>
            <person name="Kono N."/>
            <person name="Nakamura H."/>
            <person name="Ohtoshi R."/>
            <person name="Tomita M."/>
            <person name="Numata K."/>
            <person name="Arakawa K."/>
        </authorList>
    </citation>
    <scope>NUCLEOTIDE SEQUENCE [LARGE SCALE GENOMIC DNA]</scope>
</reference>
<evidence type="ECO:0000313" key="2">
    <source>
        <dbReference type="Proteomes" id="UP000299102"/>
    </source>
</evidence>
<dbReference type="EMBL" id="BGZK01001558">
    <property type="protein sequence ID" value="GBP82308.1"/>
    <property type="molecule type" value="Genomic_DNA"/>
</dbReference>
<proteinExistence type="predicted"/>
<dbReference type="Proteomes" id="UP000299102">
    <property type="component" value="Unassembled WGS sequence"/>
</dbReference>
<keyword evidence="2" id="KW-1185">Reference proteome</keyword>
<accession>A0A4C1Z1T8</accession>
<evidence type="ECO:0000313" key="1">
    <source>
        <dbReference type="EMBL" id="GBP82308.1"/>
    </source>
</evidence>
<dbReference type="AlphaFoldDB" id="A0A4C1Z1T8"/>
<organism evidence="1 2">
    <name type="scientific">Eumeta variegata</name>
    <name type="common">Bagworm moth</name>
    <name type="synonym">Eumeta japonica</name>
    <dbReference type="NCBI Taxonomy" id="151549"/>
    <lineage>
        <taxon>Eukaryota</taxon>
        <taxon>Metazoa</taxon>
        <taxon>Ecdysozoa</taxon>
        <taxon>Arthropoda</taxon>
        <taxon>Hexapoda</taxon>
        <taxon>Insecta</taxon>
        <taxon>Pterygota</taxon>
        <taxon>Neoptera</taxon>
        <taxon>Endopterygota</taxon>
        <taxon>Lepidoptera</taxon>
        <taxon>Glossata</taxon>
        <taxon>Ditrysia</taxon>
        <taxon>Tineoidea</taxon>
        <taxon>Psychidae</taxon>
        <taxon>Oiketicinae</taxon>
        <taxon>Eumeta</taxon>
    </lineage>
</organism>
<gene>
    <name evidence="1" type="ORF">EVAR_53766_1</name>
</gene>
<comment type="caution">
    <text evidence="1">The sequence shown here is derived from an EMBL/GenBank/DDBJ whole genome shotgun (WGS) entry which is preliminary data.</text>
</comment>
<name>A0A4C1Z1T8_EUMVA</name>
<sequence>MLLHDIREPISFADLKTIDDYLRTTGTAHFALQLPFNIAEEQFPYANKESDMAVFQTAKDNDQQNSEILVYQMGRYIDSDEAAWRSFGFPIQEREPFVQHLALHLKMDREYTSQRYRHKDWK</sequence>
<protein>
    <submittedName>
        <fullName evidence="1">Uncharacterized protein</fullName>
    </submittedName>
</protein>